<keyword evidence="2" id="KW-1185">Reference proteome</keyword>
<proteinExistence type="predicted"/>
<organism evidence="1 2">
    <name type="scientific">Cichorium intybus</name>
    <name type="common">Chicory</name>
    <dbReference type="NCBI Taxonomy" id="13427"/>
    <lineage>
        <taxon>Eukaryota</taxon>
        <taxon>Viridiplantae</taxon>
        <taxon>Streptophyta</taxon>
        <taxon>Embryophyta</taxon>
        <taxon>Tracheophyta</taxon>
        <taxon>Spermatophyta</taxon>
        <taxon>Magnoliopsida</taxon>
        <taxon>eudicotyledons</taxon>
        <taxon>Gunneridae</taxon>
        <taxon>Pentapetalae</taxon>
        <taxon>asterids</taxon>
        <taxon>campanulids</taxon>
        <taxon>Asterales</taxon>
        <taxon>Asteraceae</taxon>
        <taxon>Cichorioideae</taxon>
        <taxon>Cichorieae</taxon>
        <taxon>Cichoriinae</taxon>
        <taxon>Cichorium</taxon>
    </lineage>
</organism>
<protein>
    <submittedName>
        <fullName evidence="1">Uncharacterized protein</fullName>
    </submittedName>
</protein>
<reference evidence="1 2" key="2">
    <citation type="journal article" date="2022" name="Mol. Ecol. Resour.">
        <title>The genomes of chicory, endive, great burdock and yacon provide insights into Asteraceae paleo-polyploidization history and plant inulin production.</title>
        <authorList>
            <person name="Fan W."/>
            <person name="Wang S."/>
            <person name="Wang H."/>
            <person name="Wang A."/>
            <person name="Jiang F."/>
            <person name="Liu H."/>
            <person name="Zhao H."/>
            <person name="Xu D."/>
            <person name="Zhang Y."/>
        </authorList>
    </citation>
    <scope>NUCLEOTIDE SEQUENCE [LARGE SCALE GENOMIC DNA]</scope>
    <source>
        <strain evidence="2">cv. Punajuju</strain>
        <tissue evidence="1">Leaves</tissue>
    </source>
</reference>
<evidence type="ECO:0000313" key="1">
    <source>
        <dbReference type="EMBL" id="KAI3768903.1"/>
    </source>
</evidence>
<sequence>MVLHGTIFLTIADVITIFRLLHNELNVLLHHLIATAINRRDPLLLSSITISKLSWFFAFVATPEKPSMTSQIVLHPIKEIPGIVNLLDYKYMCNHILLQNVLFEVLL</sequence>
<comment type="caution">
    <text evidence="1">The sequence shown here is derived from an EMBL/GenBank/DDBJ whole genome shotgun (WGS) entry which is preliminary data.</text>
</comment>
<dbReference type="EMBL" id="CM042011">
    <property type="protein sequence ID" value="KAI3768903.1"/>
    <property type="molecule type" value="Genomic_DNA"/>
</dbReference>
<evidence type="ECO:0000313" key="2">
    <source>
        <dbReference type="Proteomes" id="UP001055811"/>
    </source>
</evidence>
<name>A0ACB9FDN5_CICIN</name>
<gene>
    <name evidence="1" type="ORF">L2E82_19740</name>
</gene>
<reference evidence="2" key="1">
    <citation type="journal article" date="2022" name="Mol. Ecol. Resour.">
        <title>The genomes of chicory, endive, great burdock and yacon provide insights into Asteraceae palaeo-polyploidization history and plant inulin production.</title>
        <authorList>
            <person name="Fan W."/>
            <person name="Wang S."/>
            <person name="Wang H."/>
            <person name="Wang A."/>
            <person name="Jiang F."/>
            <person name="Liu H."/>
            <person name="Zhao H."/>
            <person name="Xu D."/>
            <person name="Zhang Y."/>
        </authorList>
    </citation>
    <scope>NUCLEOTIDE SEQUENCE [LARGE SCALE GENOMIC DNA]</scope>
    <source>
        <strain evidence="2">cv. Punajuju</strain>
    </source>
</reference>
<accession>A0ACB9FDN5</accession>
<dbReference type="Proteomes" id="UP001055811">
    <property type="component" value="Linkage Group LG03"/>
</dbReference>